<evidence type="ECO:0000256" key="3">
    <source>
        <dbReference type="ARBA" id="ARBA00022448"/>
    </source>
</evidence>
<dbReference type="InterPro" id="IPR005828">
    <property type="entry name" value="MFS_sugar_transport-like"/>
</dbReference>
<dbReference type="InterPro" id="IPR020846">
    <property type="entry name" value="MFS_dom"/>
</dbReference>
<evidence type="ECO:0000313" key="9">
    <source>
        <dbReference type="EMBL" id="QWW23746.1"/>
    </source>
</evidence>
<comment type="similarity">
    <text evidence="2">Belongs to the major facilitator superfamily. Sugar transporter (TC 2.A.1.1) family.</text>
</comment>
<evidence type="ECO:0000259" key="8">
    <source>
        <dbReference type="PROSITE" id="PS50850"/>
    </source>
</evidence>
<dbReference type="PANTHER" id="PTHR48022">
    <property type="entry name" value="PLASTIDIC GLUCOSE TRANSPORTER 4"/>
    <property type="match status" value="1"/>
</dbReference>
<dbReference type="PANTHER" id="PTHR48022:SF68">
    <property type="entry name" value="MAJOR FACILITATOR SUPERFAMILY (MFS) PROFILE DOMAIN-CONTAINING PROTEIN-RELATED"/>
    <property type="match status" value="1"/>
</dbReference>
<comment type="subcellular location">
    <subcellularLocation>
        <location evidence="1">Membrane</location>
        <topology evidence="1">Multi-pass membrane protein</topology>
    </subcellularLocation>
</comment>
<feature type="transmembrane region" description="Helical" evidence="7">
    <location>
        <begin position="26"/>
        <end position="43"/>
    </location>
</feature>
<dbReference type="PROSITE" id="PS50850">
    <property type="entry name" value="MFS"/>
    <property type="match status" value="1"/>
</dbReference>
<feature type="transmembrane region" description="Helical" evidence="7">
    <location>
        <begin position="106"/>
        <end position="125"/>
    </location>
</feature>
<gene>
    <name evidence="9" type="ORF">CA7LBN_002547</name>
</gene>
<dbReference type="SUPFAM" id="SSF103473">
    <property type="entry name" value="MFS general substrate transporter"/>
    <property type="match status" value="1"/>
</dbReference>
<feature type="domain" description="Major facilitator superfamily (MFS) profile" evidence="8">
    <location>
        <begin position="30"/>
        <end position="480"/>
    </location>
</feature>
<keyword evidence="6 7" id="KW-0472">Membrane</keyword>
<protein>
    <recommendedName>
        <fullName evidence="8">Major facilitator superfamily (MFS) profile domain-containing protein</fullName>
    </recommendedName>
</protein>
<evidence type="ECO:0000256" key="5">
    <source>
        <dbReference type="ARBA" id="ARBA00022989"/>
    </source>
</evidence>
<dbReference type="Proteomes" id="UP000825438">
    <property type="component" value="Chromosome II"/>
</dbReference>
<dbReference type="Gene3D" id="1.20.1250.20">
    <property type="entry name" value="MFS general substrate transporter like domains"/>
    <property type="match status" value="1"/>
</dbReference>
<feature type="transmembrane region" description="Helical" evidence="7">
    <location>
        <begin position="131"/>
        <end position="155"/>
    </location>
</feature>
<dbReference type="InterPro" id="IPR003663">
    <property type="entry name" value="Sugar/inositol_transpt"/>
</dbReference>
<dbReference type="Pfam" id="PF02466">
    <property type="entry name" value="Tim17"/>
    <property type="match status" value="1"/>
</dbReference>
<keyword evidence="3" id="KW-0813">Transport</keyword>
<proteinExistence type="inferred from homology"/>
<dbReference type="AlphaFoldDB" id="A0A8F2W4M1"/>
<dbReference type="GO" id="GO:0005351">
    <property type="term" value="F:carbohydrate:proton symporter activity"/>
    <property type="evidence" value="ECO:0007669"/>
    <property type="project" value="TreeGrafter"/>
</dbReference>
<feature type="transmembrane region" description="Helical" evidence="7">
    <location>
        <begin position="359"/>
        <end position="378"/>
    </location>
</feature>
<dbReference type="GO" id="GO:0016020">
    <property type="term" value="C:membrane"/>
    <property type="evidence" value="ECO:0007669"/>
    <property type="project" value="UniProtKB-SubCell"/>
</dbReference>
<evidence type="ECO:0000256" key="2">
    <source>
        <dbReference type="ARBA" id="ARBA00010992"/>
    </source>
</evidence>
<evidence type="ECO:0000256" key="6">
    <source>
        <dbReference type="ARBA" id="ARBA00023136"/>
    </source>
</evidence>
<feature type="transmembrane region" description="Helical" evidence="7">
    <location>
        <begin position="167"/>
        <end position="191"/>
    </location>
</feature>
<dbReference type="Pfam" id="PF00083">
    <property type="entry name" value="Sugar_tr"/>
    <property type="match status" value="1"/>
</dbReference>
<evidence type="ECO:0000256" key="4">
    <source>
        <dbReference type="ARBA" id="ARBA00022692"/>
    </source>
</evidence>
<evidence type="ECO:0000256" key="1">
    <source>
        <dbReference type="ARBA" id="ARBA00004141"/>
    </source>
</evidence>
<dbReference type="InterPro" id="IPR005829">
    <property type="entry name" value="Sugar_transporter_CS"/>
</dbReference>
<dbReference type="InterPro" id="IPR036259">
    <property type="entry name" value="MFS_trans_sf"/>
</dbReference>
<dbReference type="FunFam" id="1.20.1250.20:FF:000061">
    <property type="entry name" value="MFS sugar transporter"/>
    <property type="match status" value="1"/>
</dbReference>
<accession>A0A8F2W4M1</accession>
<dbReference type="InterPro" id="IPR050360">
    <property type="entry name" value="MFS_Sugar_Transporters"/>
</dbReference>
<sequence>MTEVSSITSSKDRDVPTYMGLKGSKLNTAITTLCGVGFLLFGYDQGVMGSLLTLKSFRDTFPGIDTVENDDLHHSTIQGVTVGIYEVGCLTGALSTMYLGDKYGRLWMIFSGCVIMIIGAILQTASTGVAFLIVARIISGLGNGLLTATVPLYAAECSKAKSRGKSLCIHGSLITFGICISYWIDFAFYFTEKFGEVSWRFPIAFQLVFPLSMVALIWKFPESPRWLMGQSRPEDAAKVFASLYDKSPDHPFIKQLIEDIRVSLHAEEKVGGNKFSLKNLMKQGDRKNFHRVNLAAWSQVMQQICGINLITYYAGTIFESYIGMEPLESRILAACNGTEYFLASLIPIFVIEKVGRRKLFLFGTIGQCLTMLFLYVSMEMAKQNKPGAPIGAAVLLFVFNTFFGMSLLSLTWLYPPEVSSLEVRAPTTAISTACNWGFNFMVVMITPISFNSIDHHTYLIFFGINFCMIPVFYFLYPETKGRSLEEVDLIFAETPTWKPWKAVHIAATMPFLHEEDKTSDMEKFKGSFELVENGDDSSKNTTNMSWLFGSSSAPAPAQVKEANSADPAAARLDKNGVPQTEIDRTSSFLQSPYFAEAAKLHPLAGLDKGVEYLDLEEDRLTELEGAQGVIASRDWKDDLCYGTGTVYLLGLGIGGAYGLQEGLSKMPADSPPKLKLNTVLNHITKRGPFLGNTAGCLAMGYNIVDALLDHWRGKHDDLNSLTSGAISGALLRCASGVKPMAYSAAMMTGAAGAWCALRRVLQ</sequence>
<feature type="transmembrane region" description="Helical" evidence="7">
    <location>
        <begin position="426"/>
        <end position="450"/>
    </location>
</feature>
<keyword evidence="4 7" id="KW-0812">Transmembrane</keyword>
<reference evidence="9" key="1">
    <citation type="submission" date="2021-06" db="EMBL/GenBank/DDBJ databases">
        <title>Candida auris outbreak in lebanese hospital.</title>
        <authorList>
            <person name="Finianos M."/>
        </authorList>
    </citation>
    <scope>NUCLEOTIDE SEQUENCE</scope>
    <source>
        <strain evidence="9">CA7LBN</strain>
    </source>
</reference>
<keyword evidence="5 7" id="KW-1133">Transmembrane helix</keyword>
<evidence type="ECO:0000256" key="7">
    <source>
        <dbReference type="SAM" id="Phobius"/>
    </source>
</evidence>
<name>A0A8F2W4M1_CANAR</name>
<feature type="transmembrane region" description="Helical" evidence="7">
    <location>
        <begin position="390"/>
        <end position="414"/>
    </location>
</feature>
<dbReference type="PRINTS" id="PR00171">
    <property type="entry name" value="SUGRTRNSPORT"/>
</dbReference>
<feature type="transmembrane region" description="Helical" evidence="7">
    <location>
        <begin position="456"/>
        <end position="476"/>
    </location>
</feature>
<dbReference type="EMBL" id="CP076750">
    <property type="protein sequence ID" value="QWW23746.1"/>
    <property type="molecule type" value="Genomic_DNA"/>
</dbReference>
<dbReference type="PROSITE" id="PS00217">
    <property type="entry name" value="SUGAR_TRANSPORT_2"/>
    <property type="match status" value="1"/>
</dbReference>
<dbReference type="NCBIfam" id="TIGR00879">
    <property type="entry name" value="SP"/>
    <property type="match status" value="1"/>
</dbReference>
<organism evidence="9">
    <name type="scientific">Candidozyma auris</name>
    <name type="common">Yeast</name>
    <name type="synonym">Candida auris</name>
    <dbReference type="NCBI Taxonomy" id="498019"/>
    <lineage>
        <taxon>Eukaryota</taxon>
        <taxon>Fungi</taxon>
        <taxon>Dikarya</taxon>
        <taxon>Ascomycota</taxon>
        <taxon>Saccharomycotina</taxon>
        <taxon>Pichiomycetes</taxon>
        <taxon>Metschnikowiaceae</taxon>
        <taxon>Candidozyma</taxon>
    </lineage>
</organism>
<feature type="transmembrane region" description="Helical" evidence="7">
    <location>
        <begin position="197"/>
        <end position="218"/>
    </location>
</feature>